<dbReference type="InterPro" id="IPR018309">
    <property type="entry name" value="Tscrpt_reg_PadR_C"/>
</dbReference>
<evidence type="ECO:0000313" key="4">
    <source>
        <dbReference type="Proteomes" id="UP000184440"/>
    </source>
</evidence>
<dbReference type="Pfam" id="PF10400">
    <property type="entry name" value="Vir_act_alpha_C"/>
    <property type="match status" value="1"/>
</dbReference>
<name>A0A1M7R0Q4_9ACTN</name>
<feature type="domain" description="Transcription regulator PadR C-terminal" evidence="2">
    <location>
        <begin position="91"/>
        <end position="168"/>
    </location>
</feature>
<dbReference type="Proteomes" id="UP000184440">
    <property type="component" value="Unassembled WGS sequence"/>
</dbReference>
<dbReference type="Pfam" id="PF03551">
    <property type="entry name" value="PadR"/>
    <property type="match status" value="1"/>
</dbReference>
<feature type="domain" description="Transcription regulator PadR N-terminal" evidence="1">
    <location>
        <begin position="11"/>
        <end position="78"/>
    </location>
</feature>
<reference evidence="3 4" key="1">
    <citation type="submission" date="2016-11" db="EMBL/GenBank/DDBJ databases">
        <authorList>
            <person name="Jaros S."/>
            <person name="Januszkiewicz K."/>
            <person name="Wedrychowicz H."/>
        </authorList>
    </citation>
    <scope>NUCLEOTIDE SEQUENCE [LARGE SCALE GENOMIC DNA]</scope>
    <source>
        <strain evidence="3 4">DSM 46144</strain>
    </source>
</reference>
<dbReference type="InterPro" id="IPR036390">
    <property type="entry name" value="WH_DNA-bd_sf"/>
</dbReference>
<evidence type="ECO:0000259" key="1">
    <source>
        <dbReference type="Pfam" id="PF03551"/>
    </source>
</evidence>
<evidence type="ECO:0000313" key="3">
    <source>
        <dbReference type="EMBL" id="SHN38291.1"/>
    </source>
</evidence>
<dbReference type="InterPro" id="IPR036388">
    <property type="entry name" value="WH-like_DNA-bd_sf"/>
</dbReference>
<dbReference type="InterPro" id="IPR005149">
    <property type="entry name" value="Tscrpt_reg_PadR_N"/>
</dbReference>
<gene>
    <name evidence="3" type="ORF">SAMN05443668_10642</name>
</gene>
<sequence length="180" mass="19363">MSLRMALIGMLAANGPASGYELTKLFDSSINRVWQAKHSQIYPELAKLVETGAAVVEDAGDGRGRKIYTVTQAGRDEVVRWLSADASPRSVRNETALRAFLIPVLDPREAASIMRAEAAQHAALLRDLTALKEAIAASQGSENPAFGAYALDLGIRSARLLRDWAGDTAIDLEKRASATN</sequence>
<accession>A0A1M7R0Q4</accession>
<dbReference type="Gene3D" id="1.10.10.10">
    <property type="entry name" value="Winged helix-like DNA-binding domain superfamily/Winged helix DNA-binding domain"/>
    <property type="match status" value="1"/>
</dbReference>
<dbReference type="STRING" id="134849.SAMN05443668_10642"/>
<dbReference type="OrthoDB" id="3186544at2"/>
<dbReference type="SUPFAM" id="SSF46785">
    <property type="entry name" value="Winged helix' DNA-binding domain"/>
    <property type="match status" value="1"/>
</dbReference>
<evidence type="ECO:0000259" key="2">
    <source>
        <dbReference type="Pfam" id="PF10400"/>
    </source>
</evidence>
<keyword evidence="4" id="KW-1185">Reference proteome</keyword>
<proteinExistence type="predicted"/>
<dbReference type="RefSeq" id="WP_073259270.1">
    <property type="nucleotide sequence ID" value="NZ_FRCS01000006.1"/>
</dbReference>
<dbReference type="AlphaFoldDB" id="A0A1M7R0Q4"/>
<dbReference type="PANTHER" id="PTHR43252:SF4">
    <property type="entry name" value="TRANSCRIPTIONAL REGULATORY PROTEIN"/>
    <property type="match status" value="1"/>
</dbReference>
<dbReference type="PANTHER" id="PTHR43252">
    <property type="entry name" value="TRANSCRIPTIONAL REGULATOR YQJI"/>
    <property type="match status" value="1"/>
</dbReference>
<organism evidence="3 4">
    <name type="scientific">Cryptosporangium aurantiacum</name>
    <dbReference type="NCBI Taxonomy" id="134849"/>
    <lineage>
        <taxon>Bacteria</taxon>
        <taxon>Bacillati</taxon>
        <taxon>Actinomycetota</taxon>
        <taxon>Actinomycetes</taxon>
        <taxon>Cryptosporangiales</taxon>
        <taxon>Cryptosporangiaceae</taxon>
        <taxon>Cryptosporangium</taxon>
    </lineage>
</organism>
<dbReference type="EMBL" id="FRCS01000006">
    <property type="protein sequence ID" value="SHN38291.1"/>
    <property type="molecule type" value="Genomic_DNA"/>
</dbReference>
<protein>
    <submittedName>
        <fullName evidence="3">Transcriptional regulator, PadR family</fullName>
    </submittedName>
</protein>